<feature type="binding site" evidence="1">
    <location>
        <position position="196"/>
    </location>
    <ligand>
        <name>Zn(2+)</name>
        <dbReference type="ChEBI" id="CHEBI:29105"/>
    </ligand>
</feature>
<dbReference type="STRING" id="910964.GEAM_4009"/>
<feature type="binding site" evidence="1">
    <location>
        <position position="22"/>
    </location>
    <ligand>
        <name>Zn(2+)</name>
        <dbReference type="ChEBI" id="CHEBI:29105"/>
    </ligand>
</feature>
<dbReference type="GO" id="GO:0046872">
    <property type="term" value="F:metal ion binding"/>
    <property type="evidence" value="ECO:0007669"/>
    <property type="project" value="UniProtKB-KW"/>
</dbReference>
<dbReference type="PANTHER" id="PTHR30037:SF4">
    <property type="entry name" value="DNA-3-METHYLADENINE GLYCOSYLASE I"/>
    <property type="match status" value="1"/>
</dbReference>
<dbReference type="InterPro" id="IPR052891">
    <property type="entry name" value="DNA-3mA_glycosylase"/>
</dbReference>
<dbReference type="AlphaFoldDB" id="A0A085G2N8"/>
<dbReference type="GO" id="GO:0008725">
    <property type="term" value="F:DNA-3-methyladenine glycosylase activity"/>
    <property type="evidence" value="ECO:0007669"/>
    <property type="project" value="UniProtKB-EC"/>
</dbReference>
<protein>
    <submittedName>
        <fullName evidence="2">3-methyladenine DNA glycosylase</fullName>
        <ecNumber evidence="2">3.2.2.20</ecNumber>
        <ecNumber evidence="2">3.2.2.21</ecNumber>
    </submittedName>
</protein>
<dbReference type="GeneID" id="78381252"/>
<reference evidence="2 3" key="1">
    <citation type="submission" date="2014-05" db="EMBL/GenBank/DDBJ databases">
        <title>ATOL: Assembling a taxonomically balanced genome-scale reconstruction of the evolutionary history of the Enterobacteriaceae.</title>
        <authorList>
            <person name="Plunkett G.III."/>
            <person name="Neeno-Eckwall E.C."/>
            <person name="Glasner J.D."/>
            <person name="Perna N.T."/>
        </authorList>
    </citation>
    <scope>NUCLEOTIDE SEQUENCE [LARGE SCALE GENOMIC DNA]</scope>
    <source>
        <strain evidence="2 3">ATCC 33852</strain>
    </source>
</reference>
<proteinExistence type="predicted"/>
<feature type="binding site" evidence="1">
    <location>
        <position position="192"/>
    </location>
    <ligand>
        <name>Zn(2+)</name>
        <dbReference type="ChEBI" id="CHEBI:29105"/>
    </ligand>
</feature>
<organism evidence="2 3">
    <name type="scientific">Ewingella americana (strain ATCC 33852 / DSM 4580 / CCUG 14506 / JCM 5911 / LMG 7869 / NCTC 12157 / CDC 1468-78)</name>
    <dbReference type="NCBI Taxonomy" id="910964"/>
    <lineage>
        <taxon>Bacteria</taxon>
        <taxon>Pseudomonadati</taxon>
        <taxon>Pseudomonadota</taxon>
        <taxon>Gammaproteobacteria</taxon>
        <taxon>Enterobacterales</taxon>
        <taxon>Yersiniaceae</taxon>
        <taxon>Ewingella</taxon>
    </lineage>
</organism>
<dbReference type="SUPFAM" id="SSF48150">
    <property type="entry name" value="DNA-glycosylase"/>
    <property type="match status" value="1"/>
</dbReference>
<dbReference type="Proteomes" id="UP000028640">
    <property type="component" value="Unassembled WGS sequence"/>
</dbReference>
<dbReference type="InterPro" id="IPR011257">
    <property type="entry name" value="DNA_glycosylase"/>
</dbReference>
<dbReference type="PANTHER" id="PTHR30037">
    <property type="entry name" value="DNA-3-METHYLADENINE GLYCOSYLASE 1"/>
    <property type="match status" value="1"/>
</dbReference>
<evidence type="ECO:0000313" key="3">
    <source>
        <dbReference type="Proteomes" id="UP000028640"/>
    </source>
</evidence>
<keyword evidence="1" id="KW-0862">Zinc</keyword>
<dbReference type="RefSeq" id="WP_419471233.1">
    <property type="nucleotide sequence ID" value="NZ_JMPJ01000071.1"/>
</dbReference>
<dbReference type="Gene3D" id="1.10.340.30">
    <property type="entry name" value="Hypothetical protein, domain 2"/>
    <property type="match status" value="1"/>
</dbReference>
<keyword evidence="1" id="KW-0479">Metal-binding</keyword>
<dbReference type="eggNOG" id="COG2818">
    <property type="taxonomic scope" value="Bacteria"/>
</dbReference>
<dbReference type="InterPro" id="IPR005019">
    <property type="entry name" value="Adenine_glyco"/>
</dbReference>
<gene>
    <name evidence="2" type="ORF">GEAM_4009</name>
</gene>
<dbReference type="EMBL" id="JMPJ01000071">
    <property type="protein sequence ID" value="KFC77983.1"/>
    <property type="molecule type" value="Genomic_DNA"/>
</dbReference>
<name>A0A085G2N8_EWIA3</name>
<sequence>MSKALSHTDTGLIVAEDGTHRCFWQPSMPDYHDNEWGHPVVDDQRLFEKICLEGFHSGMSWKLIYNKREHFRRAFKDFDFHLVSQFDQQDVERLMQDASIVRNRAKILSTINNAKRAIELVEEAGSLAAWIWQFEPTPQERPETVNLAYWHENTTTAASIAMSKGLKKRGWTFVGPITTYSLMQALGLVNDHLEGCHCRQEVEALRAGLKRPV</sequence>
<accession>A0A085G2N8</accession>
<evidence type="ECO:0000256" key="1">
    <source>
        <dbReference type="PIRSR" id="PIRSR605019-1"/>
    </source>
</evidence>
<dbReference type="GO" id="GO:0006284">
    <property type="term" value="P:base-excision repair"/>
    <property type="evidence" value="ECO:0007669"/>
    <property type="project" value="InterPro"/>
</dbReference>
<comment type="caution">
    <text evidence="2">The sequence shown here is derived from an EMBL/GenBank/DDBJ whole genome shotgun (WGS) entry which is preliminary data.</text>
</comment>
<keyword evidence="2" id="KW-0326">Glycosidase</keyword>
<dbReference type="Pfam" id="PF03352">
    <property type="entry name" value="Adenine_glyco"/>
    <property type="match status" value="1"/>
</dbReference>
<feature type="binding site" evidence="1">
    <location>
        <position position="32"/>
    </location>
    <ligand>
        <name>Zn(2+)</name>
        <dbReference type="ChEBI" id="CHEBI:29105"/>
    </ligand>
</feature>
<dbReference type="EC" id="3.2.2.21" evidence="2"/>
<keyword evidence="2" id="KW-0378">Hydrolase</keyword>
<keyword evidence="3" id="KW-1185">Reference proteome</keyword>
<dbReference type="EC" id="3.2.2.20" evidence="2"/>
<evidence type="ECO:0000313" key="2">
    <source>
        <dbReference type="EMBL" id="KFC77983.1"/>
    </source>
</evidence>